<dbReference type="OMA" id="CCACCLP"/>
<name>A0A139AXH6_GONPJ</name>
<sequence>MTTYTPYSQLPHNQQNAYQQYPPKEHSSYDYNQSSYNYNRHPQESSGHQKRDSIAPLNASQEIPLNSMYAPQHKNEEYDDFEPLPPKPKRNAFLRYCCCCCFSRRGRWTCGIVTILLLGGLAVTGFFLWPRIPTVNINSFGLSNSTANPIKFSLSTTKPGISISLDLSVSVVSQNYIPWTVDISVAGYYPASPPTLPNRTLIGTGDKSGVTFNPMARTDFTLPVTVGYNATALNDPLLIIALDKCGYWDGVQKTINFQYTAWVSPTGLSFIRPSFDGSTSFNCPLTQAQVDELRTEAGNKLDNLRPSTS</sequence>
<keyword evidence="2" id="KW-0472">Membrane</keyword>
<protein>
    <recommendedName>
        <fullName evidence="5">Late embryogenesis abundant protein LEA-2 subgroup domain-containing protein</fullName>
    </recommendedName>
</protein>
<dbReference type="AlphaFoldDB" id="A0A139AXH6"/>
<keyword evidence="4" id="KW-1185">Reference proteome</keyword>
<feature type="region of interest" description="Disordered" evidence="1">
    <location>
        <begin position="1"/>
        <end position="55"/>
    </location>
</feature>
<gene>
    <name evidence="3" type="ORF">M427DRAFT_130244</name>
</gene>
<keyword evidence="2" id="KW-0812">Transmembrane</keyword>
<dbReference type="Proteomes" id="UP000070544">
    <property type="component" value="Unassembled WGS sequence"/>
</dbReference>
<accession>A0A139AXH6</accession>
<dbReference type="EMBL" id="KQ965732">
    <property type="protein sequence ID" value="KXS21451.1"/>
    <property type="molecule type" value="Genomic_DNA"/>
</dbReference>
<evidence type="ECO:0000256" key="2">
    <source>
        <dbReference type="SAM" id="Phobius"/>
    </source>
</evidence>
<keyword evidence="2" id="KW-1133">Transmembrane helix</keyword>
<feature type="compositionally biased region" description="Polar residues" evidence="1">
    <location>
        <begin position="1"/>
        <end position="19"/>
    </location>
</feature>
<evidence type="ECO:0008006" key="5">
    <source>
        <dbReference type="Google" id="ProtNLM"/>
    </source>
</evidence>
<dbReference type="OrthoDB" id="20273at2759"/>
<reference evidence="3 4" key="1">
    <citation type="journal article" date="2015" name="Genome Biol. Evol.">
        <title>Phylogenomic analyses indicate that early fungi evolved digesting cell walls of algal ancestors of land plants.</title>
        <authorList>
            <person name="Chang Y."/>
            <person name="Wang S."/>
            <person name="Sekimoto S."/>
            <person name="Aerts A.L."/>
            <person name="Choi C."/>
            <person name="Clum A."/>
            <person name="LaButti K.M."/>
            <person name="Lindquist E.A."/>
            <person name="Yee Ngan C."/>
            <person name="Ohm R.A."/>
            <person name="Salamov A.A."/>
            <person name="Grigoriev I.V."/>
            <person name="Spatafora J.W."/>
            <person name="Berbee M.L."/>
        </authorList>
    </citation>
    <scope>NUCLEOTIDE SEQUENCE [LARGE SCALE GENOMIC DNA]</scope>
    <source>
        <strain evidence="3 4">JEL478</strain>
    </source>
</reference>
<feature type="transmembrane region" description="Helical" evidence="2">
    <location>
        <begin position="110"/>
        <end position="129"/>
    </location>
</feature>
<evidence type="ECO:0000256" key="1">
    <source>
        <dbReference type="SAM" id="MobiDB-lite"/>
    </source>
</evidence>
<dbReference type="STRING" id="1344416.A0A139AXH6"/>
<proteinExistence type="predicted"/>
<organism evidence="3 4">
    <name type="scientific">Gonapodya prolifera (strain JEL478)</name>
    <name type="common">Monoblepharis prolifera</name>
    <dbReference type="NCBI Taxonomy" id="1344416"/>
    <lineage>
        <taxon>Eukaryota</taxon>
        <taxon>Fungi</taxon>
        <taxon>Fungi incertae sedis</taxon>
        <taxon>Chytridiomycota</taxon>
        <taxon>Chytridiomycota incertae sedis</taxon>
        <taxon>Monoblepharidomycetes</taxon>
        <taxon>Monoblepharidales</taxon>
        <taxon>Gonapodyaceae</taxon>
        <taxon>Gonapodya</taxon>
    </lineage>
</organism>
<evidence type="ECO:0000313" key="4">
    <source>
        <dbReference type="Proteomes" id="UP000070544"/>
    </source>
</evidence>
<feature type="compositionally biased region" description="Low complexity" evidence="1">
    <location>
        <begin position="29"/>
        <end position="39"/>
    </location>
</feature>
<evidence type="ECO:0000313" key="3">
    <source>
        <dbReference type="EMBL" id="KXS21451.1"/>
    </source>
</evidence>
<feature type="compositionally biased region" description="Basic and acidic residues" evidence="1">
    <location>
        <begin position="41"/>
        <end position="53"/>
    </location>
</feature>